<comment type="similarity">
    <text evidence="1">Belongs to the guanylate kinase family.</text>
</comment>
<dbReference type="PROSITE" id="PS50052">
    <property type="entry name" value="GUANYLATE_KINASE_2"/>
    <property type="match status" value="1"/>
</dbReference>
<name>A0A139ATP6_GONPJ</name>
<keyword evidence="9" id="KW-1185">Reference proteome</keyword>
<evidence type="ECO:0000256" key="4">
    <source>
        <dbReference type="ARBA" id="ARBA00022737"/>
    </source>
</evidence>
<feature type="region of interest" description="Disordered" evidence="6">
    <location>
        <begin position="589"/>
        <end position="609"/>
    </location>
</feature>
<dbReference type="SUPFAM" id="SSF52058">
    <property type="entry name" value="L domain-like"/>
    <property type="match status" value="1"/>
</dbReference>
<dbReference type="PROSITE" id="PS00856">
    <property type="entry name" value="GUANYLATE_KINASE_1"/>
    <property type="match status" value="1"/>
</dbReference>
<keyword evidence="5" id="KW-0418">Kinase</keyword>
<protein>
    <submittedName>
        <fullName evidence="8">p-loop containing nucleoside triphosphate hydrolase protein</fullName>
    </submittedName>
</protein>
<organism evidence="8 9">
    <name type="scientific">Gonapodya prolifera (strain JEL478)</name>
    <name type="common">Monoblepharis prolifera</name>
    <dbReference type="NCBI Taxonomy" id="1344416"/>
    <lineage>
        <taxon>Eukaryota</taxon>
        <taxon>Fungi</taxon>
        <taxon>Fungi incertae sedis</taxon>
        <taxon>Chytridiomycota</taxon>
        <taxon>Chytridiomycota incertae sedis</taxon>
        <taxon>Monoblepharidomycetes</taxon>
        <taxon>Monoblepharidales</taxon>
        <taxon>Gonapodyaceae</taxon>
        <taxon>Gonapodya</taxon>
    </lineage>
</organism>
<dbReference type="SMART" id="SM00072">
    <property type="entry name" value="GuKc"/>
    <property type="match status" value="1"/>
</dbReference>
<sequence>MDTTTALPPPEPELTTDPSDDIESRIARLPIPFELLVRGLSCATAAPPLMELGDDEGGTDGRPEDLAKQGITTVFTKLSLPAQGLTDLSFLKNFKYIQRLELPGNGISNVEPLSHLPNLVHLDLSNNKLTSVLEDIRCVSPSQTIPALESLDLSRNQIQRIGDLSRHKYLKRLSLERNLIMSIEGLEGCKFLGELRLGHNGISKITGLDDLPLKKLDMRWNRLTCLSGLSRLHELTHLIAPHNAVSSLSSLAGCSNTNPILSHLDLAHNLLSDVAELSTFKDATSLRSLVLKGNPITGRGEWEEEDGESEAGSSANQRPAGHTPHGRTAASSSSSSVTLLPNTRTPSAATLSPSKPQSDPTFYRLFTIFVIPHITSLDNRPVTPEDKVAAVNRFDPPSEVRDAVLHAEWTAKQAKLYARVLHNDMAEQRGGRLRPIVLCGPSGVGKRTIAAQLAAEYPHVFGLAVSHTTRRPRPGEEDGVHYRFVPKMEMEEMVERGEFVESVTLFGNMYGTSVGEVDRVAEEGKICVMSVEVEGIAALSRSNLRPRYVYVTAPNIEVISTRLQHRQRTMNSARLSKSQMQTNFSAFESAVEDNPRTDSAQGHSPDHLQPGSLDNEILQWIENAQRSVASAQSIGMDFFDLVVVNDDVNKAYLTFRDFALKACRGEAVLNTELANF</sequence>
<dbReference type="OrthoDB" id="6334211at2759"/>
<gene>
    <name evidence="8" type="ORF">M427DRAFT_52759</name>
</gene>
<dbReference type="InterPro" id="IPR025875">
    <property type="entry name" value="Leu-rich_rpt_4"/>
</dbReference>
<evidence type="ECO:0000256" key="1">
    <source>
        <dbReference type="ARBA" id="ARBA00005790"/>
    </source>
</evidence>
<dbReference type="FunFam" id="3.30.63.10:FF:000002">
    <property type="entry name" value="Guanylate kinase 1"/>
    <property type="match status" value="1"/>
</dbReference>
<evidence type="ECO:0000259" key="7">
    <source>
        <dbReference type="PROSITE" id="PS50052"/>
    </source>
</evidence>
<dbReference type="Pfam" id="PF12799">
    <property type="entry name" value="LRR_4"/>
    <property type="match status" value="1"/>
</dbReference>
<feature type="domain" description="Guanylate kinase-like" evidence="7">
    <location>
        <begin position="433"/>
        <end position="660"/>
    </location>
</feature>
<dbReference type="EMBL" id="KQ965737">
    <property type="protein sequence ID" value="KXS19943.1"/>
    <property type="molecule type" value="Genomic_DNA"/>
</dbReference>
<evidence type="ECO:0000313" key="8">
    <source>
        <dbReference type="EMBL" id="KXS19943.1"/>
    </source>
</evidence>
<evidence type="ECO:0000256" key="5">
    <source>
        <dbReference type="ARBA" id="ARBA00022777"/>
    </source>
</evidence>
<evidence type="ECO:0000256" key="3">
    <source>
        <dbReference type="ARBA" id="ARBA00022679"/>
    </source>
</evidence>
<keyword evidence="3" id="KW-0808">Transferase</keyword>
<keyword evidence="4" id="KW-0677">Repeat</keyword>
<dbReference type="Gene3D" id="3.40.50.300">
    <property type="entry name" value="P-loop containing nucleotide triphosphate hydrolases"/>
    <property type="match status" value="1"/>
</dbReference>
<dbReference type="GO" id="GO:0016787">
    <property type="term" value="F:hydrolase activity"/>
    <property type="evidence" value="ECO:0007669"/>
    <property type="project" value="UniProtKB-KW"/>
</dbReference>
<dbReference type="CDD" id="cd00071">
    <property type="entry name" value="GMPK"/>
    <property type="match status" value="1"/>
</dbReference>
<evidence type="ECO:0000256" key="2">
    <source>
        <dbReference type="ARBA" id="ARBA00022614"/>
    </source>
</evidence>
<dbReference type="SMART" id="SM00365">
    <property type="entry name" value="LRR_SD22"/>
    <property type="match status" value="8"/>
</dbReference>
<dbReference type="SUPFAM" id="SSF52540">
    <property type="entry name" value="P-loop containing nucleoside triphosphate hydrolases"/>
    <property type="match status" value="1"/>
</dbReference>
<dbReference type="GO" id="GO:0005829">
    <property type="term" value="C:cytosol"/>
    <property type="evidence" value="ECO:0007669"/>
    <property type="project" value="TreeGrafter"/>
</dbReference>
<dbReference type="PROSITE" id="PS51450">
    <property type="entry name" value="LRR"/>
    <property type="match status" value="7"/>
</dbReference>
<dbReference type="InterPro" id="IPR008145">
    <property type="entry name" value="GK/Ca_channel_bsu"/>
</dbReference>
<keyword evidence="2" id="KW-0433">Leucine-rich repeat</keyword>
<feature type="region of interest" description="Disordered" evidence="6">
    <location>
        <begin position="296"/>
        <end position="357"/>
    </location>
</feature>
<dbReference type="AlphaFoldDB" id="A0A139ATP6"/>
<dbReference type="GO" id="GO:0004385">
    <property type="term" value="F:GMP kinase activity"/>
    <property type="evidence" value="ECO:0007669"/>
    <property type="project" value="TreeGrafter"/>
</dbReference>
<dbReference type="STRING" id="1344416.A0A139ATP6"/>
<dbReference type="InterPro" id="IPR032675">
    <property type="entry name" value="LRR_dom_sf"/>
</dbReference>
<proteinExistence type="inferred from homology"/>
<dbReference type="SMART" id="SM00369">
    <property type="entry name" value="LRR_TYP"/>
    <property type="match status" value="3"/>
</dbReference>
<dbReference type="InterPro" id="IPR003591">
    <property type="entry name" value="Leu-rich_rpt_typical-subtyp"/>
</dbReference>
<accession>A0A139ATP6</accession>
<dbReference type="Pfam" id="PF00625">
    <property type="entry name" value="Guanylate_kin"/>
    <property type="match status" value="1"/>
</dbReference>
<dbReference type="InterPro" id="IPR020590">
    <property type="entry name" value="Guanylate_kinase_CS"/>
</dbReference>
<evidence type="ECO:0000256" key="6">
    <source>
        <dbReference type="SAM" id="MobiDB-lite"/>
    </source>
</evidence>
<evidence type="ECO:0000313" key="9">
    <source>
        <dbReference type="Proteomes" id="UP000070544"/>
    </source>
</evidence>
<keyword evidence="8" id="KW-0378">Hydrolase</keyword>
<dbReference type="OMA" id="ADDPYPM"/>
<dbReference type="PANTHER" id="PTHR23117">
    <property type="entry name" value="GUANYLATE KINASE-RELATED"/>
    <property type="match status" value="1"/>
</dbReference>
<reference evidence="8 9" key="1">
    <citation type="journal article" date="2015" name="Genome Biol. Evol.">
        <title>Phylogenomic analyses indicate that early fungi evolved digesting cell walls of algal ancestors of land plants.</title>
        <authorList>
            <person name="Chang Y."/>
            <person name="Wang S."/>
            <person name="Sekimoto S."/>
            <person name="Aerts A.L."/>
            <person name="Choi C."/>
            <person name="Clum A."/>
            <person name="LaButti K.M."/>
            <person name="Lindquist E.A."/>
            <person name="Yee Ngan C."/>
            <person name="Ohm R.A."/>
            <person name="Salamov A.A."/>
            <person name="Grigoriev I.V."/>
            <person name="Spatafora J.W."/>
            <person name="Berbee M.L."/>
        </authorList>
    </citation>
    <scope>NUCLEOTIDE SEQUENCE [LARGE SCALE GENOMIC DNA]</scope>
    <source>
        <strain evidence="8 9">JEL478</strain>
    </source>
</reference>
<dbReference type="InterPro" id="IPR027417">
    <property type="entry name" value="P-loop_NTPase"/>
</dbReference>
<dbReference type="InterPro" id="IPR008144">
    <property type="entry name" value="Guanylate_kin-like_dom"/>
</dbReference>
<dbReference type="Gene3D" id="3.80.10.10">
    <property type="entry name" value="Ribonuclease Inhibitor"/>
    <property type="match status" value="2"/>
</dbReference>
<dbReference type="InterPro" id="IPR001611">
    <property type="entry name" value="Leu-rich_rpt"/>
</dbReference>
<dbReference type="Proteomes" id="UP000070544">
    <property type="component" value="Unassembled WGS sequence"/>
</dbReference>
<feature type="compositionally biased region" description="Polar residues" evidence="6">
    <location>
        <begin position="337"/>
        <end position="357"/>
    </location>
</feature>
<dbReference type="PANTHER" id="PTHR23117:SF13">
    <property type="entry name" value="GUANYLATE KINASE"/>
    <property type="match status" value="1"/>
</dbReference>
<dbReference type="PRINTS" id="PR00019">
    <property type="entry name" value="LEURICHRPT"/>
</dbReference>